<sequence length="305" mass="32595">MVAAKWLAVGVAVATTAAVAAGAPGDVGVAIAGYKPVTDVSEHARIDLDIRAMERAGSNWAAARRVYTQGANSNRSPGVKRTLQSFSTKYNPGQLRSEPQALAAKRFWGDWDYADRHMKAVLAGADSAKYGRYRTGALAKTDAARKQMVKKLAKFTFVPQYVGHEAQLALTAYALRDYEEAAKHWDEAWAFYAGSLEKGTGNGFSAYILAEKRSKNFGTRAGGRSSVNRRMLAAFNAGKAALGRPGRGAAALRATKCVRALLLAPAIQGCLRYAYRVSDVKVAPQASLAKESAEAWAFCAAALPS</sequence>
<evidence type="ECO:0000256" key="1">
    <source>
        <dbReference type="SAM" id="SignalP"/>
    </source>
</evidence>
<dbReference type="EMBL" id="KV920765">
    <property type="protein sequence ID" value="OSX68299.1"/>
    <property type="molecule type" value="Genomic_DNA"/>
</dbReference>
<dbReference type="OrthoDB" id="41870at2759"/>
<accession>A0A1X6NI56</accession>
<feature type="signal peptide" evidence="1">
    <location>
        <begin position="1"/>
        <end position="22"/>
    </location>
</feature>
<protein>
    <submittedName>
        <fullName evidence="2">Uncharacterized protein</fullName>
    </submittedName>
</protein>
<proteinExistence type="predicted"/>
<keyword evidence="1" id="KW-0732">Signal</keyword>
<organism evidence="2 3">
    <name type="scientific">Porphyra umbilicalis</name>
    <name type="common">Purple laver</name>
    <name type="synonym">Red alga</name>
    <dbReference type="NCBI Taxonomy" id="2786"/>
    <lineage>
        <taxon>Eukaryota</taxon>
        <taxon>Rhodophyta</taxon>
        <taxon>Bangiophyceae</taxon>
        <taxon>Bangiales</taxon>
        <taxon>Bangiaceae</taxon>
        <taxon>Porphyra</taxon>
    </lineage>
</organism>
<dbReference type="InterPro" id="IPR011643">
    <property type="entry name" value="HCR1"/>
</dbReference>
<keyword evidence="3" id="KW-1185">Reference proteome</keyword>
<reference evidence="2 3" key="1">
    <citation type="submission" date="2017-03" db="EMBL/GenBank/DDBJ databases">
        <title>WGS assembly of Porphyra umbilicalis.</title>
        <authorList>
            <person name="Brawley S.H."/>
            <person name="Blouin N.A."/>
            <person name="Ficko-Blean E."/>
            <person name="Wheeler G.L."/>
            <person name="Lohr M."/>
            <person name="Goodson H.V."/>
            <person name="Jenkins J.W."/>
            <person name="Blaby-Haas C.E."/>
            <person name="Helliwell K.E."/>
            <person name="Chan C."/>
            <person name="Marriage T."/>
            <person name="Bhattacharya D."/>
            <person name="Klein A.S."/>
            <person name="Badis Y."/>
            <person name="Brodie J."/>
            <person name="Cao Y."/>
            <person name="Collen J."/>
            <person name="Dittami S.M."/>
            <person name="Gachon C.M."/>
            <person name="Green B.R."/>
            <person name="Karpowicz S."/>
            <person name="Kim J.W."/>
            <person name="Kudahl U."/>
            <person name="Lin S."/>
            <person name="Michel G."/>
            <person name="Mittag M."/>
            <person name="Olson B.J."/>
            <person name="Pangilinan J."/>
            <person name="Peng Y."/>
            <person name="Qiu H."/>
            <person name="Shu S."/>
            <person name="Singer J.T."/>
            <person name="Smith A.G."/>
            <person name="Sprecher B.N."/>
            <person name="Wagner V."/>
            <person name="Wang W."/>
            <person name="Wang Z.-Y."/>
            <person name="Yan J."/>
            <person name="Yarish C."/>
            <person name="Zoeuner-Riek S."/>
            <person name="Zhuang Y."/>
            <person name="Zou Y."/>
            <person name="Lindquist E.A."/>
            <person name="Grimwood J."/>
            <person name="Barry K."/>
            <person name="Rokhsar D.S."/>
            <person name="Schmutz J."/>
            <person name="Stiller J.W."/>
            <person name="Grossman A.R."/>
            <person name="Prochnik S.E."/>
        </authorList>
    </citation>
    <scope>NUCLEOTIDE SEQUENCE [LARGE SCALE GENOMIC DNA]</scope>
    <source>
        <strain evidence="2">4086291</strain>
    </source>
</reference>
<feature type="chain" id="PRO_5013367165" evidence="1">
    <location>
        <begin position="23"/>
        <end position="305"/>
    </location>
</feature>
<dbReference type="AlphaFoldDB" id="A0A1X6NI56"/>
<evidence type="ECO:0000313" key="3">
    <source>
        <dbReference type="Proteomes" id="UP000218209"/>
    </source>
</evidence>
<dbReference type="Proteomes" id="UP000218209">
    <property type="component" value="Unassembled WGS sequence"/>
</dbReference>
<dbReference type="Pfam" id="PF07692">
    <property type="entry name" value="Fea1"/>
    <property type="match status" value="1"/>
</dbReference>
<feature type="non-terminal residue" evidence="2">
    <location>
        <position position="305"/>
    </location>
</feature>
<gene>
    <name evidence="2" type="ORF">BU14_3055s0001</name>
</gene>
<evidence type="ECO:0000313" key="2">
    <source>
        <dbReference type="EMBL" id="OSX68299.1"/>
    </source>
</evidence>
<name>A0A1X6NI56_PORUM</name>